<proteinExistence type="predicted"/>
<organism evidence="2 5">
    <name type="scientific">Leptospira adleri</name>
    <dbReference type="NCBI Taxonomy" id="2023186"/>
    <lineage>
        <taxon>Bacteria</taxon>
        <taxon>Pseudomonadati</taxon>
        <taxon>Spirochaetota</taxon>
        <taxon>Spirochaetia</taxon>
        <taxon>Leptospirales</taxon>
        <taxon>Leptospiraceae</taxon>
        <taxon>Leptospira</taxon>
    </lineage>
</organism>
<feature type="compositionally biased region" description="Basic and acidic residues" evidence="1">
    <location>
        <begin position="300"/>
        <end position="312"/>
    </location>
</feature>
<gene>
    <name evidence="3" type="ORF">CH376_10330</name>
    <name evidence="2" type="ORF">CH380_08125</name>
</gene>
<comment type="caution">
    <text evidence="2">The sequence shown here is derived from an EMBL/GenBank/DDBJ whole genome shotgun (WGS) entry which is preliminary data.</text>
</comment>
<keyword evidence="4" id="KW-1185">Reference proteome</keyword>
<feature type="region of interest" description="Disordered" evidence="1">
    <location>
        <begin position="300"/>
        <end position="329"/>
    </location>
</feature>
<dbReference type="RefSeq" id="WP_100785230.1">
    <property type="nucleotide sequence ID" value="NZ_NPDU01000022.1"/>
</dbReference>
<dbReference type="EMBL" id="NPDV01000005">
    <property type="protein sequence ID" value="PJZ53955.1"/>
    <property type="molecule type" value="Genomic_DNA"/>
</dbReference>
<evidence type="ECO:0000313" key="2">
    <source>
        <dbReference type="EMBL" id="PJZ53955.1"/>
    </source>
</evidence>
<evidence type="ECO:0000313" key="3">
    <source>
        <dbReference type="EMBL" id="PJZ62043.1"/>
    </source>
</evidence>
<evidence type="ECO:0000313" key="5">
    <source>
        <dbReference type="Proteomes" id="UP000232188"/>
    </source>
</evidence>
<dbReference type="Proteomes" id="UP000232188">
    <property type="component" value="Unassembled WGS sequence"/>
</dbReference>
<name>A0A2M9YR09_9LEPT</name>
<evidence type="ECO:0000313" key="4">
    <source>
        <dbReference type="Proteomes" id="UP000232149"/>
    </source>
</evidence>
<reference evidence="4 5" key="1">
    <citation type="submission" date="2017-07" db="EMBL/GenBank/DDBJ databases">
        <title>Leptospira spp. isolated from tropical soils.</title>
        <authorList>
            <person name="Thibeaux R."/>
            <person name="Iraola G."/>
            <person name="Ferres I."/>
            <person name="Bierque E."/>
            <person name="Girault D."/>
            <person name="Soupe-Gilbert M.-E."/>
            <person name="Picardeau M."/>
            <person name="Goarant C."/>
        </authorList>
    </citation>
    <scope>NUCLEOTIDE SEQUENCE [LARGE SCALE GENOMIC DNA]</scope>
    <source>
        <strain evidence="2 5">FH2-B-C1</strain>
        <strain evidence="3 4">FH2-B-D1</strain>
    </source>
</reference>
<dbReference type="NCBIfam" id="NF047811">
    <property type="entry name" value="LIC10647_lipo"/>
    <property type="match status" value="1"/>
</dbReference>
<accession>A0A2M9YR09</accession>
<evidence type="ECO:0000256" key="1">
    <source>
        <dbReference type="SAM" id="MobiDB-lite"/>
    </source>
</evidence>
<dbReference type="AlphaFoldDB" id="A0A2M9YR09"/>
<sequence>MKLSDENFGLRAVLGFFSKKNPFLFVCVFLSFHSSCRTLESFFETIVLTGGVDSTKLSFSTHYSPLENVVRSNAGSKEPATSDRTVNQDPFKSVPFYTIGSIPRRIPGTPFEGYLKYLNYMAYGLTLTAPRTFRGNLLNFPDDGRAATNGYELAAYGLFPLPDPFGRKSEYLYSDYQAYATIYLAFLEFQNWNFGAGFNVGFSVYDFDVLERNVRVSSTRNRVRMVTGIKLLYEYNIGRFLEDSIFYNTYLYFEVSTLSSAHDPIKQTIPTSMGGTVPDLYLTMDTYRIGVRKEIQLSRPLQEESLRRDSGPTRESTPPKQTEPLPPRI</sequence>
<protein>
    <submittedName>
        <fullName evidence="2">Uncharacterized protein</fullName>
    </submittedName>
</protein>
<dbReference type="Proteomes" id="UP000232149">
    <property type="component" value="Unassembled WGS sequence"/>
</dbReference>
<dbReference type="EMBL" id="NPDU01000022">
    <property type="protein sequence ID" value="PJZ62043.1"/>
    <property type="molecule type" value="Genomic_DNA"/>
</dbReference>